<dbReference type="Gene3D" id="3.10.20.370">
    <property type="match status" value="1"/>
</dbReference>
<feature type="domain" description="Reverse transcriptase" evidence="3">
    <location>
        <begin position="1"/>
        <end position="161"/>
    </location>
</feature>
<dbReference type="Pfam" id="PF17919">
    <property type="entry name" value="RT_RNaseH_2"/>
    <property type="match status" value="1"/>
</dbReference>
<dbReference type="Pfam" id="PF00078">
    <property type="entry name" value="RVT_1"/>
    <property type="match status" value="1"/>
</dbReference>
<dbReference type="InterPro" id="IPR043128">
    <property type="entry name" value="Rev_trsase/Diguanyl_cyclase"/>
</dbReference>
<organism evidence="4 5">
    <name type="scientific">Mytilus coruscus</name>
    <name type="common">Sea mussel</name>
    <dbReference type="NCBI Taxonomy" id="42192"/>
    <lineage>
        <taxon>Eukaryota</taxon>
        <taxon>Metazoa</taxon>
        <taxon>Spiralia</taxon>
        <taxon>Lophotrochozoa</taxon>
        <taxon>Mollusca</taxon>
        <taxon>Bivalvia</taxon>
        <taxon>Autobranchia</taxon>
        <taxon>Pteriomorphia</taxon>
        <taxon>Mytilida</taxon>
        <taxon>Mytiloidea</taxon>
        <taxon>Mytilidae</taxon>
        <taxon>Mytilinae</taxon>
        <taxon>Mytilus</taxon>
    </lineage>
</organism>
<evidence type="ECO:0000313" key="4">
    <source>
        <dbReference type="EMBL" id="CAC5389735.1"/>
    </source>
</evidence>
<dbReference type="PANTHER" id="PTHR37984:SF5">
    <property type="entry name" value="PROTEIN NYNRIN-LIKE"/>
    <property type="match status" value="1"/>
</dbReference>
<sequence>MVVVPKSNGDVRICIDFTKLNESVKRENYPLPAVEELLAKLANARMFTKLDANSSFWQTNLAEESRPLTTFITPFGRYCCNRLPFGINSASEFFQKRMSETVEGYQGVLCHMDDVLVFGSSQEEHDERLEKILEAIGKAGLTLNEKCEFSKPSVKFLGQIVDASGCRVDPDKVKAIAEMTKPTDISGVTELTKPLRELLKTHNAWHWGIAQETAFTEIKNELASSGTLGHYDPNKDTVVSADASSFGLGAVIRQKHGEILKPVAYASRSMTDTEQRYAQIEKEALALTWACEKFSNYLIGKKFNLETDHKPLVPLLSSKGIAELPPRIQRFRMRLLRFDFTIEHVPGKELNIADALSRAPVDLSESNEFETETKAYVDSIVNNFPASDMRLQNIRDETTPLANGYSPAELLMGRKLRTLLPVAPKTLVPKLPNTRELLKKEDECKFKQKQYYDRRHRTRPFSKVKTNDRVWVKDQKRQGIIKAESNEPRSYIIETDSGEIRRNRRHFSNFPEKPDTKISKNTFETIPDEIPIYNNKLEDNQTDQSDKSDLYVTKSGRISKPPDKLDL</sequence>
<dbReference type="InterPro" id="IPR043502">
    <property type="entry name" value="DNA/RNA_pol_sf"/>
</dbReference>
<proteinExistence type="predicted"/>
<dbReference type="Proteomes" id="UP000507470">
    <property type="component" value="Unassembled WGS sequence"/>
</dbReference>
<dbReference type="InterPro" id="IPR050951">
    <property type="entry name" value="Retrovirus_Pol_polyprotein"/>
</dbReference>
<dbReference type="PANTHER" id="PTHR37984">
    <property type="entry name" value="PROTEIN CBG26694"/>
    <property type="match status" value="1"/>
</dbReference>
<evidence type="ECO:0000256" key="2">
    <source>
        <dbReference type="SAM" id="MobiDB-lite"/>
    </source>
</evidence>
<reference evidence="4 5" key="1">
    <citation type="submission" date="2020-06" db="EMBL/GenBank/DDBJ databases">
        <authorList>
            <person name="Li R."/>
            <person name="Bekaert M."/>
        </authorList>
    </citation>
    <scope>NUCLEOTIDE SEQUENCE [LARGE SCALE GENOMIC DNA]</scope>
    <source>
        <strain evidence="5">wild</strain>
    </source>
</reference>
<evidence type="ECO:0000259" key="3">
    <source>
        <dbReference type="PROSITE" id="PS50878"/>
    </source>
</evidence>
<dbReference type="Gene3D" id="3.10.10.10">
    <property type="entry name" value="HIV Type 1 Reverse Transcriptase, subunit A, domain 1"/>
    <property type="match status" value="1"/>
</dbReference>
<dbReference type="Gene3D" id="3.30.70.270">
    <property type="match status" value="1"/>
</dbReference>
<dbReference type="InterPro" id="IPR000477">
    <property type="entry name" value="RT_dom"/>
</dbReference>
<dbReference type="AlphaFoldDB" id="A0A6J8C097"/>
<feature type="compositionally biased region" description="Basic and acidic residues" evidence="2">
    <location>
        <begin position="536"/>
        <end position="549"/>
    </location>
</feature>
<evidence type="ECO:0000256" key="1">
    <source>
        <dbReference type="ARBA" id="ARBA00023268"/>
    </source>
</evidence>
<dbReference type="SUPFAM" id="SSF56672">
    <property type="entry name" value="DNA/RNA polymerases"/>
    <property type="match status" value="1"/>
</dbReference>
<accession>A0A6J8C097</accession>
<gene>
    <name evidence="4" type="ORF">MCOR_24874</name>
</gene>
<dbReference type="PROSITE" id="PS50878">
    <property type="entry name" value="RT_POL"/>
    <property type="match status" value="1"/>
</dbReference>
<dbReference type="EMBL" id="CACVKT020004364">
    <property type="protein sequence ID" value="CAC5389735.1"/>
    <property type="molecule type" value="Genomic_DNA"/>
</dbReference>
<keyword evidence="1" id="KW-0511">Multifunctional enzyme</keyword>
<dbReference type="OrthoDB" id="6147533at2759"/>
<dbReference type="CDD" id="cd09274">
    <property type="entry name" value="RNase_HI_RT_Ty3"/>
    <property type="match status" value="1"/>
</dbReference>
<feature type="region of interest" description="Disordered" evidence="2">
    <location>
        <begin position="532"/>
        <end position="567"/>
    </location>
</feature>
<keyword evidence="5" id="KW-1185">Reference proteome</keyword>
<dbReference type="CDD" id="cd01647">
    <property type="entry name" value="RT_LTR"/>
    <property type="match status" value="1"/>
</dbReference>
<protein>
    <recommendedName>
        <fullName evidence="3">Reverse transcriptase domain-containing protein</fullName>
    </recommendedName>
</protein>
<dbReference type="FunFam" id="3.10.20.370:FF:000001">
    <property type="entry name" value="Retrovirus-related Pol polyprotein from transposon 17.6-like protein"/>
    <property type="match status" value="1"/>
</dbReference>
<name>A0A6J8C097_MYTCO</name>
<dbReference type="InterPro" id="IPR041577">
    <property type="entry name" value="RT_RNaseH_2"/>
</dbReference>
<evidence type="ECO:0000313" key="5">
    <source>
        <dbReference type="Proteomes" id="UP000507470"/>
    </source>
</evidence>